<gene>
    <name evidence="1" type="ORF">BUALT_Bualt01G0043600</name>
</gene>
<dbReference type="AlphaFoldDB" id="A0AAV6YEY2"/>
<keyword evidence="2" id="KW-1185">Reference proteome</keyword>
<reference evidence="1" key="1">
    <citation type="submission" date="2019-10" db="EMBL/GenBank/DDBJ databases">
        <authorList>
            <person name="Zhang R."/>
            <person name="Pan Y."/>
            <person name="Wang J."/>
            <person name="Ma R."/>
            <person name="Yu S."/>
        </authorList>
    </citation>
    <scope>NUCLEOTIDE SEQUENCE</scope>
    <source>
        <strain evidence="1">LA-IB0</strain>
        <tissue evidence="1">Leaf</tissue>
    </source>
</reference>
<dbReference type="EMBL" id="WHWC01000001">
    <property type="protein sequence ID" value="KAG8390055.1"/>
    <property type="molecule type" value="Genomic_DNA"/>
</dbReference>
<dbReference type="PANTHER" id="PTHR36264">
    <property type="entry name" value="SET DOMAIN-CONTAINING PROTEIN"/>
    <property type="match status" value="1"/>
</dbReference>
<comment type="caution">
    <text evidence="1">The sequence shown here is derived from an EMBL/GenBank/DDBJ whole genome shotgun (WGS) entry which is preliminary data.</text>
</comment>
<organism evidence="1 2">
    <name type="scientific">Buddleja alternifolia</name>
    <dbReference type="NCBI Taxonomy" id="168488"/>
    <lineage>
        <taxon>Eukaryota</taxon>
        <taxon>Viridiplantae</taxon>
        <taxon>Streptophyta</taxon>
        <taxon>Embryophyta</taxon>
        <taxon>Tracheophyta</taxon>
        <taxon>Spermatophyta</taxon>
        <taxon>Magnoliopsida</taxon>
        <taxon>eudicotyledons</taxon>
        <taxon>Gunneridae</taxon>
        <taxon>Pentapetalae</taxon>
        <taxon>asterids</taxon>
        <taxon>lamiids</taxon>
        <taxon>Lamiales</taxon>
        <taxon>Scrophulariaceae</taxon>
        <taxon>Buddlejeae</taxon>
        <taxon>Buddleja</taxon>
    </lineage>
</organism>
<evidence type="ECO:0000313" key="1">
    <source>
        <dbReference type="EMBL" id="KAG8390055.1"/>
    </source>
</evidence>
<protein>
    <submittedName>
        <fullName evidence="1">Uncharacterized protein</fullName>
    </submittedName>
</protein>
<proteinExistence type="predicted"/>
<evidence type="ECO:0000313" key="2">
    <source>
        <dbReference type="Proteomes" id="UP000826271"/>
    </source>
</evidence>
<dbReference type="Proteomes" id="UP000826271">
    <property type="component" value="Unassembled WGS sequence"/>
</dbReference>
<accession>A0AAV6YEY2</accession>
<dbReference type="PANTHER" id="PTHR36264:SF5">
    <property type="entry name" value="SET DOMAIN-CONTAINING PROTEIN"/>
    <property type="match status" value="1"/>
</dbReference>
<name>A0AAV6YEY2_9LAMI</name>
<sequence>MALTTHHTLKKTYFYNFFPTKAMEEASLANPNPAGVGHQRMLVEIRDVYPPPVLDSRHPWQIKKTLNAYEISSGKVLVSFQDTFEYILRYWTFCMANNIAMLGKKVLVVLWDLTDEKNPKKYEGNEVYFQMILTGDCVLSCMEMMRNRNLKVDDYIAFSPAGEAIVLDPFSLDIWDPFEVFPLSTSVADLPASTRETTAMANTRIDWRETPEAYVFKSDLPVVHEFGRKSNDLFCMGAFIFDFE</sequence>